<dbReference type="Pfam" id="PF00072">
    <property type="entry name" value="Response_reg"/>
    <property type="match status" value="1"/>
</dbReference>
<dbReference type="EMBL" id="BJLF01000003">
    <property type="protein sequence ID" value="GEA50080.1"/>
    <property type="molecule type" value="Genomic_DNA"/>
</dbReference>
<dbReference type="SUPFAM" id="SSF52172">
    <property type="entry name" value="CheY-like"/>
    <property type="match status" value="1"/>
</dbReference>
<keyword evidence="1 2" id="KW-0597">Phosphoprotein</keyword>
<dbReference type="PANTHER" id="PTHR44591:SF3">
    <property type="entry name" value="RESPONSE REGULATORY DOMAIN-CONTAINING PROTEIN"/>
    <property type="match status" value="1"/>
</dbReference>
<dbReference type="AlphaFoldDB" id="A0A4Y3HTK2"/>
<dbReference type="GO" id="GO:0000160">
    <property type="term" value="P:phosphorelay signal transduction system"/>
    <property type="evidence" value="ECO:0007669"/>
    <property type="project" value="InterPro"/>
</dbReference>
<feature type="domain" description="Response regulatory" evidence="3">
    <location>
        <begin position="5"/>
        <end position="129"/>
    </location>
</feature>
<protein>
    <submittedName>
        <fullName evidence="4">Response regulator</fullName>
    </submittedName>
</protein>
<evidence type="ECO:0000259" key="3">
    <source>
        <dbReference type="PROSITE" id="PS50110"/>
    </source>
</evidence>
<accession>A0A4Y3HTK2</accession>
<keyword evidence="5" id="KW-1185">Reference proteome</keyword>
<dbReference type="Gene3D" id="3.40.50.2300">
    <property type="match status" value="1"/>
</dbReference>
<dbReference type="PROSITE" id="PS50110">
    <property type="entry name" value="RESPONSE_REGULATORY"/>
    <property type="match status" value="1"/>
</dbReference>
<proteinExistence type="predicted"/>
<name>A0A4Y3HTK2_9VIBR</name>
<dbReference type="RefSeq" id="WP_141344468.1">
    <property type="nucleotide sequence ID" value="NZ_BJLF01000003.1"/>
</dbReference>
<dbReference type="Proteomes" id="UP000318717">
    <property type="component" value="Unassembled WGS sequence"/>
</dbReference>
<dbReference type="PANTHER" id="PTHR44591">
    <property type="entry name" value="STRESS RESPONSE REGULATOR PROTEIN 1"/>
    <property type="match status" value="1"/>
</dbReference>
<evidence type="ECO:0000256" key="2">
    <source>
        <dbReference type="PROSITE-ProRule" id="PRU00169"/>
    </source>
</evidence>
<evidence type="ECO:0000313" key="5">
    <source>
        <dbReference type="Proteomes" id="UP000318717"/>
    </source>
</evidence>
<dbReference type="InterPro" id="IPR001789">
    <property type="entry name" value="Sig_transdc_resp-reg_receiver"/>
</dbReference>
<evidence type="ECO:0000256" key="1">
    <source>
        <dbReference type="ARBA" id="ARBA00022553"/>
    </source>
</evidence>
<dbReference type="InterPro" id="IPR011006">
    <property type="entry name" value="CheY-like_superfamily"/>
</dbReference>
<sequence length="165" mass="18920">MNKLLILCVDDERDVLESVVRDLKPFTEFCEIEAAESVSEAREVIAEYQAESTSLAMILCDHIMPEETGVDYLIELHQHDATKPSKKLLLTGQADLNDTVNAVNHHCLDFYIAKPWKKEELVDIVTEHLTRFVIETEDDPMQWARFLDTAKILQAVSEKRTQFGE</sequence>
<comment type="caution">
    <text evidence="4">The sequence shown here is derived from an EMBL/GenBank/DDBJ whole genome shotgun (WGS) entry which is preliminary data.</text>
</comment>
<evidence type="ECO:0000313" key="4">
    <source>
        <dbReference type="EMBL" id="GEA50080.1"/>
    </source>
</evidence>
<dbReference type="SMART" id="SM00448">
    <property type="entry name" value="REC"/>
    <property type="match status" value="1"/>
</dbReference>
<feature type="modified residue" description="4-aspartylphosphate" evidence="2">
    <location>
        <position position="61"/>
    </location>
</feature>
<dbReference type="OrthoDB" id="9802066at2"/>
<dbReference type="InterPro" id="IPR050595">
    <property type="entry name" value="Bact_response_regulator"/>
</dbReference>
<gene>
    <name evidence="4" type="ORF">VIN01S_08840</name>
</gene>
<reference evidence="4 5" key="1">
    <citation type="submission" date="2019-06" db="EMBL/GenBank/DDBJ databases">
        <title>Whole genome shotgun sequence of Vibrio inusitatus NBRC 102082.</title>
        <authorList>
            <person name="Hosoyama A."/>
            <person name="Uohara A."/>
            <person name="Ohji S."/>
            <person name="Ichikawa N."/>
        </authorList>
    </citation>
    <scope>NUCLEOTIDE SEQUENCE [LARGE SCALE GENOMIC DNA]</scope>
    <source>
        <strain evidence="4 5">NBRC 102082</strain>
    </source>
</reference>
<organism evidence="4 5">
    <name type="scientific">Vibrio inusitatus NBRC 102082</name>
    <dbReference type="NCBI Taxonomy" id="1219070"/>
    <lineage>
        <taxon>Bacteria</taxon>
        <taxon>Pseudomonadati</taxon>
        <taxon>Pseudomonadota</taxon>
        <taxon>Gammaproteobacteria</taxon>
        <taxon>Vibrionales</taxon>
        <taxon>Vibrionaceae</taxon>
        <taxon>Vibrio</taxon>
    </lineage>
</organism>